<dbReference type="Pfam" id="PF05461">
    <property type="entry name" value="ApoL"/>
    <property type="match status" value="1"/>
</dbReference>
<proteinExistence type="inferred from homology"/>
<evidence type="ECO:0000313" key="4">
    <source>
        <dbReference type="Proteomes" id="UP001364617"/>
    </source>
</evidence>
<keyword evidence="2" id="KW-0472">Membrane</keyword>
<accession>A0AAN9DJK7</accession>
<dbReference type="AlphaFoldDB" id="A0AAN9DJK7"/>
<evidence type="ECO:0008006" key="5">
    <source>
        <dbReference type="Google" id="ProtNLM"/>
    </source>
</evidence>
<protein>
    <recommendedName>
        <fullName evidence="5">Apolipoprotein L4</fullName>
    </recommendedName>
</protein>
<evidence type="ECO:0000313" key="3">
    <source>
        <dbReference type="EMBL" id="KAK7175449.1"/>
    </source>
</evidence>
<dbReference type="InterPro" id="IPR008405">
    <property type="entry name" value="ApoL"/>
</dbReference>
<dbReference type="GO" id="GO:0006869">
    <property type="term" value="P:lipid transport"/>
    <property type="evidence" value="ECO:0007669"/>
    <property type="project" value="InterPro"/>
</dbReference>
<keyword evidence="2" id="KW-0812">Transmembrane</keyword>
<organism evidence="3 4">
    <name type="scientific">Phoxinus phoxinus</name>
    <name type="common">Eurasian minnow</name>
    <dbReference type="NCBI Taxonomy" id="58324"/>
    <lineage>
        <taxon>Eukaryota</taxon>
        <taxon>Metazoa</taxon>
        <taxon>Chordata</taxon>
        <taxon>Craniata</taxon>
        <taxon>Vertebrata</taxon>
        <taxon>Euteleostomi</taxon>
        <taxon>Actinopterygii</taxon>
        <taxon>Neopterygii</taxon>
        <taxon>Teleostei</taxon>
        <taxon>Ostariophysi</taxon>
        <taxon>Cypriniformes</taxon>
        <taxon>Leuciscidae</taxon>
        <taxon>Phoxininae</taxon>
        <taxon>Phoxinus</taxon>
    </lineage>
</organism>
<dbReference type="GO" id="GO:0042157">
    <property type="term" value="P:lipoprotein metabolic process"/>
    <property type="evidence" value="ECO:0007669"/>
    <property type="project" value="InterPro"/>
</dbReference>
<comment type="caution">
    <text evidence="3">The sequence shown here is derived from an EMBL/GenBank/DDBJ whole genome shotgun (WGS) entry which is preliminary data.</text>
</comment>
<dbReference type="PANTHER" id="PTHR14096">
    <property type="entry name" value="APOLIPOPROTEIN L"/>
    <property type="match status" value="1"/>
</dbReference>
<feature type="transmembrane region" description="Helical" evidence="2">
    <location>
        <begin position="525"/>
        <end position="544"/>
    </location>
</feature>
<dbReference type="GO" id="GO:0016020">
    <property type="term" value="C:membrane"/>
    <property type="evidence" value="ECO:0007669"/>
    <property type="project" value="TreeGrafter"/>
</dbReference>
<comment type="similarity">
    <text evidence="1">Belongs to the apolipoprotein L family.</text>
</comment>
<dbReference type="EMBL" id="JAYKXH010000002">
    <property type="protein sequence ID" value="KAK7175449.1"/>
    <property type="molecule type" value="Genomic_DNA"/>
</dbReference>
<keyword evidence="4" id="KW-1185">Reference proteome</keyword>
<dbReference type="GO" id="GO:0008289">
    <property type="term" value="F:lipid binding"/>
    <property type="evidence" value="ECO:0007669"/>
    <property type="project" value="InterPro"/>
</dbReference>
<dbReference type="Proteomes" id="UP001364617">
    <property type="component" value="Unassembled WGS sequence"/>
</dbReference>
<evidence type="ECO:0000256" key="2">
    <source>
        <dbReference type="SAM" id="Phobius"/>
    </source>
</evidence>
<evidence type="ECO:0000256" key="1">
    <source>
        <dbReference type="ARBA" id="ARBA00010090"/>
    </source>
</evidence>
<dbReference type="GO" id="GO:0005576">
    <property type="term" value="C:extracellular region"/>
    <property type="evidence" value="ECO:0007669"/>
    <property type="project" value="InterPro"/>
</dbReference>
<gene>
    <name evidence="3" type="ORF">R3I93_002378</name>
</gene>
<reference evidence="3 4" key="1">
    <citation type="submission" date="2024-02" db="EMBL/GenBank/DDBJ databases">
        <title>Chromosome-level genome assembly of the Eurasian Minnow (Phoxinus phoxinus).</title>
        <authorList>
            <person name="Oriowo T.O."/>
            <person name="Martin S."/>
            <person name="Stange M."/>
            <person name="Chrysostomakis Y."/>
            <person name="Brown T."/>
            <person name="Winkler S."/>
            <person name="Kukowka S."/>
            <person name="Myers E.W."/>
            <person name="Bohne A."/>
        </authorList>
    </citation>
    <scope>NUCLEOTIDE SEQUENCE [LARGE SCALE GENOMIC DNA]</scope>
    <source>
        <strain evidence="3">ZFMK-TIS-60720</strain>
        <tissue evidence="3">Whole Organism</tissue>
    </source>
</reference>
<keyword evidence="2" id="KW-1133">Transmembrane helix</keyword>
<sequence>METRKQLQDLLWEYVEDTHNYIETVRDFCDRQQQWTLRREEELKRMRNIKDKADKEPEKKLGAVLKNTLQGLKELDVFMDAVENLAFTSQFVFSGQSFLPEDESPESVRSVITAARMASPLLINFKRNAKTFFLPSLSNLDVLCFQLDKYIQITKQICERMEKNSKSDLWYKDIHRRKKAQLIVKFRLNFSEDSMLKMLDHLKQLCEIRMDQHTKLTLVFQEYALRFIGLFSQRYSRMEKHLSDLEESAVQLDRMKMGASISTVAGSSVGIVGGALSIAGLCLAPVTAGASLGLTIAGLGAGVTSGANSLITGITEAGVNHWHETKSQNIFKQYMDDVEKILNCLDQASSQEHVEGLAGFSFITAGKLAFTAIALGKGIKGIKDAASAVKVLKTEKVIAAATKAGLQEAQSARNIPKLAAELPDIGQLAKGTPLALSKSARAGFIGLNALFIGLDVFFICKESISLANGSESEASQLIRSRAALWRSELEDWKKIHDSLRIGGTRVKLSQEVLEKPFLPLQHRTLLLVLLLLVSIFLACLAALASGPYPH</sequence>
<dbReference type="PANTHER" id="PTHR14096:SF57">
    <property type="entry name" value="APOLIPOPROTEIN L4"/>
    <property type="match status" value="1"/>
</dbReference>
<name>A0AAN9DJK7_9TELE</name>